<dbReference type="Gene3D" id="3.40.50.300">
    <property type="entry name" value="P-loop containing nucleotide triphosphate hydrolases"/>
    <property type="match status" value="1"/>
</dbReference>
<keyword evidence="6" id="KW-0545">Nucleotide biosynthesis</keyword>
<dbReference type="HAMAP" id="MF_00165">
    <property type="entry name" value="Thymidylate_kinase"/>
    <property type="match status" value="1"/>
</dbReference>
<reference evidence="12 13" key="1">
    <citation type="journal article" date="2014" name="Genome Biol. Evol.">
        <title>Comparative genomics and transcriptomics analyses reveal divergent lifestyle features of nematode endoparasitic fungus Hirsutella minnesotensis.</title>
        <authorList>
            <person name="Lai Y."/>
            <person name="Liu K."/>
            <person name="Zhang X."/>
            <person name="Zhang X."/>
            <person name="Li K."/>
            <person name="Wang N."/>
            <person name="Shu C."/>
            <person name="Wu Y."/>
            <person name="Wang C."/>
            <person name="Bushley K.E."/>
            <person name="Xiang M."/>
            <person name="Liu X."/>
        </authorList>
    </citation>
    <scope>NUCLEOTIDE SEQUENCE [LARGE SCALE GENOMIC DNA]</scope>
    <source>
        <strain evidence="12 13">3608</strain>
    </source>
</reference>
<evidence type="ECO:0000256" key="4">
    <source>
        <dbReference type="ARBA" id="ARBA00017144"/>
    </source>
</evidence>
<dbReference type="Pfam" id="PF02223">
    <property type="entry name" value="Thymidylate_kin"/>
    <property type="match status" value="1"/>
</dbReference>
<dbReference type="CDD" id="cd01672">
    <property type="entry name" value="TMPK"/>
    <property type="match status" value="1"/>
</dbReference>
<feature type="region of interest" description="Disordered" evidence="10">
    <location>
        <begin position="44"/>
        <end position="63"/>
    </location>
</feature>
<dbReference type="GO" id="GO:0004798">
    <property type="term" value="F:dTMP kinase activity"/>
    <property type="evidence" value="ECO:0007669"/>
    <property type="project" value="UniProtKB-EC"/>
</dbReference>
<evidence type="ECO:0000256" key="6">
    <source>
        <dbReference type="ARBA" id="ARBA00022727"/>
    </source>
</evidence>
<keyword evidence="7" id="KW-0547">Nucleotide-binding</keyword>
<feature type="domain" description="Thymidylate kinase-like" evidence="11">
    <location>
        <begin position="147"/>
        <end position="305"/>
    </location>
</feature>
<keyword evidence="8" id="KW-0418">Kinase</keyword>
<dbReference type="FunFam" id="3.40.50.300:FF:000679">
    <property type="entry name" value="Thymidylate kinase"/>
    <property type="match status" value="1"/>
</dbReference>
<dbReference type="EC" id="2.7.4.9" evidence="3"/>
<evidence type="ECO:0000313" key="12">
    <source>
        <dbReference type="EMBL" id="KJZ71271.1"/>
    </source>
</evidence>
<dbReference type="PANTHER" id="PTHR10344">
    <property type="entry name" value="THYMIDYLATE KINASE"/>
    <property type="match status" value="1"/>
</dbReference>
<keyword evidence="13" id="KW-1185">Reference proteome</keyword>
<evidence type="ECO:0000256" key="2">
    <source>
        <dbReference type="ARBA" id="ARBA00009776"/>
    </source>
</evidence>
<sequence>MAAVTRQPFAPLDGARLQNLTSLKNRQNASPLGSGGKRKAELFEADDAENVDPSLSAKRSKADGHSLKKPAYVLTRASNVSTPRHHVRFRPEILILIHHSPPLSSPAASLLAAFTKLEHSMASINDLATAAIASSSGPGKRGAFIVLEGLDRSGKTTQAKLLEQRFVEAGRPVKVMRFPDRSTPIGQMIDGYLKSDVEMEDHAIHLLFSANRWEAAQIHALLAGGTTIICDRFYHSGMVYSAAKRNPSLPLSWARAPERGLPRPDAVLFLDLDEDQARARGGWGGEVYERADMQRRVRRLFWALVGKQPPQGYEDGDGALVSVAEAEDGEDLVIVDAGGSVEDVAEDIWRRVEDTVRRVDKGELGDGVRQVR</sequence>
<dbReference type="InterPro" id="IPR027417">
    <property type="entry name" value="P-loop_NTPase"/>
</dbReference>
<dbReference type="GO" id="GO:0006227">
    <property type="term" value="P:dUDP biosynthetic process"/>
    <property type="evidence" value="ECO:0007669"/>
    <property type="project" value="TreeGrafter"/>
</dbReference>
<keyword evidence="5" id="KW-0808">Transferase</keyword>
<evidence type="ECO:0000256" key="5">
    <source>
        <dbReference type="ARBA" id="ARBA00022679"/>
    </source>
</evidence>
<organism evidence="12 13">
    <name type="scientific">Hirsutella minnesotensis 3608</name>
    <dbReference type="NCBI Taxonomy" id="1043627"/>
    <lineage>
        <taxon>Eukaryota</taxon>
        <taxon>Fungi</taxon>
        <taxon>Dikarya</taxon>
        <taxon>Ascomycota</taxon>
        <taxon>Pezizomycotina</taxon>
        <taxon>Sordariomycetes</taxon>
        <taxon>Hypocreomycetidae</taxon>
        <taxon>Hypocreales</taxon>
        <taxon>Ophiocordycipitaceae</taxon>
        <taxon>Hirsutella</taxon>
    </lineage>
</organism>
<name>A0A0F7ZGP9_9HYPO</name>
<comment type="similarity">
    <text evidence="2">Belongs to the thymidylate kinase family.</text>
</comment>
<comment type="pathway">
    <text evidence="1">Pyrimidine metabolism; dTTP biosynthesis.</text>
</comment>
<dbReference type="GO" id="GO:0005524">
    <property type="term" value="F:ATP binding"/>
    <property type="evidence" value="ECO:0007669"/>
    <property type="project" value="UniProtKB-KW"/>
</dbReference>
<dbReference type="InterPro" id="IPR039430">
    <property type="entry name" value="Thymidylate_kin-like_dom"/>
</dbReference>
<evidence type="ECO:0000256" key="7">
    <source>
        <dbReference type="ARBA" id="ARBA00022741"/>
    </source>
</evidence>
<evidence type="ECO:0000256" key="8">
    <source>
        <dbReference type="ARBA" id="ARBA00022777"/>
    </source>
</evidence>
<evidence type="ECO:0000256" key="10">
    <source>
        <dbReference type="SAM" id="MobiDB-lite"/>
    </source>
</evidence>
<evidence type="ECO:0000259" key="11">
    <source>
        <dbReference type="Pfam" id="PF02223"/>
    </source>
</evidence>
<evidence type="ECO:0000256" key="9">
    <source>
        <dbReference type="ARBA" id="ARBA00022840"/>
    </source>
</evidence>
<evidence type="ECO:0000256" key="1">
    <source>
        <dbReference type="ARBA" id="ARBA00004992"/>
    </source>
</evidence>
<dbReference type="InterPro" id="IPR018094">
    <property type="entry name" value="Thymidylate_kinase"/>
</dbReference>
<dbReference type="AlphaFoldDB" id="A0A0F7ZGP9"/>
<gene>
    <name evidence="12" type="ORF">HIM_09344</name>
</gene>
<dbReference type="NCBIfam" id="TIGR00041">
    <property type="entry name" value="DTMP_kinase"/>
    <property type="match status" value="1"/>
</dbReference>
<dbReference type="GO" id="GO:0006233">
    <property type="term" value="P:dTDP biosynthetic process"/>
    <property type="evidence" value="ECO:0007669"/>
    <property type="project" value="InterPro"/>
</dbReference>
<dbReference type="PROSITE" id="PS01331">
    <property type="entry name" value="THYMIDYLATE_KINASE"/>
    <property type="match status" value="1"/>
</dbReference>
<dbReference type="OrthoDB" id="425602at2759"/>
<proteinExistence type="inferred from homology"/>
<dbReference type="SUPFAM" id="SSF52540">
    <property type="entry name" value="P-loop containing nucleoside triphosphate hydrolases"/>
    <property type="match status" value="1"/>
</dbReference>
<dbReference type="EMBL" id="KQ030581">
    <property type="protein sequence ID" value="KJZ71271.1"/>
    <property type="molecule type" value="Genomic_DNA"/>
</dbReference>
<dbReference type="Proteomes" id="UP000054481">
    <property type="component" value="Unassembled WGS sequence"/>
</dbReference>
<dbReference type="GO" id="GO:0006235">
    <property type="term" value="P:dTTP biosynthetic process"/>
    <property type="evidence" value="ECO:0007669"/>
    <property type="project" value="TreeGrafter"/>
</dbReference>
<keyword evidence="9" id="KW-0067">ATP-binding</keyword>
<evidence type="ECO:0000256" key="3">
    <source>
        <dbReference type="ARBA" id="ARBA00012980"/>
    </source>
</evidence>
<dbReference type="InterPro" id="IPR018095">
    <property type="entry name" value="Thymidylate_kin_CS"/>
</dbReference>
<dbReference type="GO" id="GO:0004550">
    <property type="term" value="F:nucleoside diphosphate kinase activity"/>
    <property type="evidence" value="ECO:0007669"/>
    <property type="project" value="TreeGrafter"/>
</dbReference>
<protein>
    <recommendedName>
        <fullName evidence="4">Thymidylate kinase</fullName>
        <ecNumber evidence="3">2.7.4.9</ecNumber>
    </recommendedName>
</protein>
<dbReference type="GO" id="GO:0005634">
    <property type="term" value="C:nucleus"/>
    <property type="evidence" value="ECO:0007669"/>
    <property type="project" value="TreeGrafter"/>
</dbReference>
<dbReference type="GO" id="GO:0005829">
    <property type="term" value="C:cytosol"/>
    <property type="evidence" value="ECO:0007669"/>
    <property type="project" value="TreeGrafter"/>
</dbReference>
<dbReference type="PANTHER" id="PTHR10344:SF1">
    <property type="entry name" value="THYMIDYLATE KINASE"/>
    <property type="match status" value="1"/>
</dbReference>
<accession>A0A0F7ZGP9</accession>
<evidence type="ECO:0000313" key="13">
    <source>
        <dbReference type="Proteomes" id="UP000054481"/>
    </source>
</evidence>